<feature type="transmembrane region" description="Helical" evidence="7">
    <location>
        <begin position="230"/>
        <end position="253"/>
    </location>
</feature>
<keyword evidence="3 7" id="KW-0812">Transmembrane</keyword>
<feature type="transmembrane region" description="Helical" evidence="7">
    <location>
        <begin position="161"/>
        <end position="184"/>
    </location>
</feature>
<dbReference type="InterPro" id="IPR036259">
    <property type="entry name" value="MFS_trans_sf"/>
</dbReference>
<feature type="domain" description="Major facilitator superfamily (MFS) profile" evidence="8">
    <location>
        <begin position="163"/>
        <end position="569"/>
    </location>
</feature>
<feature type="transmembrane region" description="Helical" evidence="7">
    <location>
        <begin position="204"/>
        <end position="223"/>
    </location>
</feature>
<dbReference type="Pfam" id="PF07690">
    <property type="entry name" value="MFS_1"/>
    <property type="match status" value="1"/>
</dbReference>
<feature type="transmembrane region" description="Helical" evidence="7">
    <location>
        <begin position="368"/>
        <end position="389"/>
    </location>
</feature>
<keyword evidence="5 7" id="KW-0472">Membrane</keyword>
<dbReference type="GO" id="GO:0022857">
    <property type="term" value="F:transmembrane transporter activity"/>
    <property type="evidence" value="ECO:0007669"/>
    <property type="project" value="InterPro"/>
</dbReference>
<dbReference type="Gene3D" id="1.20.1250.20">
    <property type="entry name" value="MFS general substrate transporter like domains"/>
    <property type="match status" value="2"/>
</dbReference>
<gene>
    <name evidence="9" type="ORF">DGAL_LOCUS1710</name>
</gene>
<evidence type="ECO:0000256" key="4">
    <source>
        <dbReference type="ARBA" id="ARBA00022989"/>
    </source>
</evidence>
<dbReference type="EMBL" id="CAKKLH010000021">
    <property type="protein sequence ID" value="CAH0099565.1"/>
    <property type="molecule type" value="Genomic_DNA"/>
</dbReference>
<dbReference type="PANTHER" id="PTHR23506">
    <property type="entry name" value="GH10249P"/>
    <property type="match status" value="1"/>
</dbReference>
<dbReference type="AlphaFoldDB" id="A0A8J2RHG8"/>
<evidence type="ECO:0000313" key="9">
    <source>
        <dbReference type="EMBL" id="CAH0099565.1"/>
    </source>
</evidence>
<feature type="transmembrane region" description="Helical" evidence="7">
    <location>
        <begin position="305"/>
        <end position="324"/>
    </location>
</feature>
<feature type="region of interest" description="Disordered" evidence="6">
    <location>
        <begin position="1"/>
        <end position="44"/>
    </location>
</feature>
<dbReference type="PROSITE" id="PS50850">
    <property type="entry name" value="MFS"/>
    <property type="match status" value="1"/>
</dbReference>
<name>A0A8J2RHG8_9CRUS</name>
<evidence type="ECO:0000259" key="8">
    <source>
        <dbReference type="PROSITE" id="PS50850"/>
    </source>
</evidence>
<evidence type="ECO:0000313" key="10">
    <source>
        <dbReference type="Proteomes" id="UP000789390"/>
    </source>
</evidence>
<keyword evidence="4 7" id="KW-1133">Transmembrane helix</keyword>
<feature type="transmembrane region" description="Helical" evidence="7">
    <location>
        <begin position="540"/>
        <end position="564"/>
    </location>
</feature>
<evidence type="ECO:0000256" key="7">
    <source>
        <dbReference type="SAM" id="Phobius"/>
    </source>
</evidence>
<organism evidence="9 10">
    <name type="scientific">Daphnia galeata</name>
    <dbReference type="NCBI Taxonomy" id="27404"/>
    <lineage>
        <taxon>Eukaryota</taxon>
        <taxon>Metazoa</taxon>
        <taxon>Ecdysozoa</taxon>
        <taxon>Arthropoda</taxon>
        <taxon>Crustacea</taxon>
        <taxon>Branchiopoda</taxon>
        <taxon>Diplostraca</taxon>
        <taxon>Cladocera</taxon>
        <taxon>Anomopoda</taxon>
        <taxon>Daphniidae</taxon>
        <taxon>Daphnia</taxon>
    </lineage>
</organism>
<dbReference type="OrthoDB" id="446368at2759"/>
<comment type="caution">
    <text evidence="9">The sequence shown here is derived from an EMBL/GenBank/DDBJ whole genome shotgun (WGS) entry which is preliminary data.</text>
</comment>
<feature type="transmembrane region" description="Helical" evidence="7">
    <location>
        <begin position="401"/>
        <end position="418"/>
    </location>
</feature>
<evidence type="ECO:0000256" key="2">
    <source>
        <dbReference type="ARBA" id="ARBA00022448"/>
    </source>
</evidence>
<dbReference type="PANTHER" id="PTHR23506:SF26">
    <property type="entry name" value="MFS-TYPE TRANSPORTER SLC18B1"/>
    <property type="match status" value="1"/>
</dbReference>
<feature type="transmembrane region" description="Helical" evidence="7">
    <location>
        <begin position="331"/>
        <end position="348"/>
    </location>
</feature>
<protein>
    <recommendedName>
        <fullName evidence="8">Major facilitator superfamily (MFS) profile domain-containing protein</fullName>
    </recommendedName>
</protein>
<sequence>MPQSTISPIRMTDAHSATSVGSASSLLVSSESESAKEKLDSTSSLKNGYVGSFTTLAQPCLPYPPYPETGQKNRAVSMAETSPVLRHQQEQKTAEKIESTLITPNDEELSIKENASKKERCLSTASSESGAGGCGGLKKKKYRRFGEVDKEEKKKLTARQWLLLTILSLATLTSSFAICLFPPLLPCNSILILQAEKKGSSPSVYGFIIGTNCLTSFLVTPFIGKNLKVIGVRFAFVSGVFIGGICCLLSGFLEYFPQGSSFVVISILIRVAHAVGNAGAITSTFTYTAVEFPNSVAKIFSLTRTMMNIAQLAGPIVGGALLEVGGFKTPFILMGGIQTIMAFIALPFLPDYDVSQYDEGSTKSQSPLSILCIPSIWIPFFTFIVSTMSNGFLSINLEPQVLRTFHLTPFYVGIFFGLKDGANSIASPIWGYLCDRRGSVKLCLLSSTLIGALSIFLLGPFPFVPIDRNLAVVGIALALSGVAFAGQQVSGVVDAMREAVHAGYPDNPSTHGLVAGIWSSLSGAGRFVSRAGTGILVDHIGFQFTAVVVFSVQIIVGIATIVFMMPKCRKNDGKNGEDDTVVDAISTRTTSFTYSVVDVGEFPRLTVSQPESPAESVTCKSVSIPLPRDCAIIRRMRAETYAGFSG</sequence>
<feature type="transmembrane region" description="Helical" evidence="7">
    <location>
        <begin position="438"/>
        <end position="458"/>
    </location>
</feature>
<dbReference type="InterPro" id="IPR011701">
    <property type="entry name" value="MFS"/>
</dbReference>
<evidence type="ECO:0000256" key="3">
    <source>
        <dbReference type="ARBA" id="ARBA00022692"/>
    </source>
</evidence>
<accession>A0A8J2RHG8</accession>
<dbReference type="InterPro" id="IPR020846">
    <property type="entry name" value="MFS_dom"/>
</dbReference>
<dbReference type="InterPro" id="IPR050930">
    <property type="entry name" value="MFS_Vesicular_Transporter"/>
</dbReference>
<keyword evidence="10" id="KW-1185">Reference proteome</keyword>
<proteinExistence type="predicted"/>
<dbReference type="Proteomes" id="UP000789390">
    <property type="component" value="Unassembled WGS sequence"/>
</dbReference>
<evidence type="ECO:0000256" key="6">
    <source>
        <dbReference type="SAM" id="MobiDB-lite"/>
    </source>
</evidence>
<dbReference type="GO" id="GO:0016020">
    <property type="term" value="C:membrane"/>
    <property type="evidence" value="ECO:0007669"/>
    <property type="project" value="UniProtKB-SubCell"/>
</dbReference>
<dbReference type="SUPFAM" id="SSF103473">
    <property type="entry name" value="MFS general substrate transporter"/>
    <property type="match status" value="1"/>
</dbReference>
<evidence type="ECO:0000256" key="1">
    <source>
        <dbReference type="ARBA" id="ARBA00004141"/>
    </source>
</evidence>
<feature type="compositionally biased region" description="Low complexity" evidence="6">
    <location>
        <begin position="16"/>
        <end position="32"/>
    </location>
</feature>
<comment type="subcellular location">
    <subcellularLocation>
        <location evidence="1">Membrane</location>
        <topology evidence="1">Multi-pass membrane protein</topology>
    </subcellularLocation>
</comment>
<keyword evidence="2" id="KW-0813">Transport</keyword>
<reference evidence="9" key="1">
    <citation type="submission" date="2021-11" db="EMBL/GenBank/DDBJ databases">
        <authorList>
            <person name="Schell T."/>
        </authorList>
    </citation>
    <scope>NUCLEOTIDE SEQUENCE</scope>
    <source>
        <strain evidence="9">M5</strain>
    </source>
</reference>
<evidence type="ECO:0000256" key="5">
    <source>
        <dbReference type="ARBA" id="ARBA00023136"/>
    </source>
</evidence>